<dbReference type="PROSITE" id="PS50879">
    <property type="entry name" value="RNASE_H_1"/>
    <property type="match status" value="1"/>
</dbReference>
<sequence length="1836" mass="204863">MERANPSAAARVLDPRDLDDNMEDDGRPPGSVAAGSSLWVDKVKGCNGGGTPVPESRLADDFVASRMNVAFPSGEDGEAVVTIGQEVLDAMNGLYRQCMIVKVLGRHITIAALSRRLRELWNPKGGMSVLDLPRSFFMIRFDLEEDYLAAVTGGPWRVLGSILMVQAWSPAFDPLRDEIVTTPVWVRISNLPVNFYHRAILMGIAEGLGKPIKVDLTTLRVERARFARVCIEVNLKKPLKGSVMVNGERYYVSYEGLNVICPSCGVFGHVVNNCPNRKSGPIVPTTRTESGSSPSRENQLVEGFTEVRRSGRRAAGQGAGVVFAAGGSAERRAETNVAMVRGSGHELMEISNSFCGLEVEVVEQENSQGTGKAGGENKETEGTQQVLLSRKGNGEQNVRPGEGKGMRGSENERRNGVTKPVKSGGPKGKGLRSSVPTRGLVFGPLSGELASLSSGKRLRVEDGNVGRPGGVFTSGSRVTPGEVRNLPRKVVDGEMVGTLPASGEGERAGRICQRLGFENSFRVDATGQSGGLWLLWKSSVGDLEIVASTNQYIHAKAVNNGEVINLVVVYAAPSVSRRSGLWGDLKDVVRGLSDPLIIGGDFNTILRVDERMGGNGRLSPDSLAFGDWINELSLIDLGFKGNKFTWRRGRSENTVVAKRLDRVFCCAHARLKWQEAVVSHLPFMASDHAPLYVQLSPEQKMDPRRRPFRFEAAWLNHEGFKELLAASWDPALSTPEALIGLRGRLKKWNKEVFGDIHVRKEQLVAEIKGVQALLDVLQSDDLLAKEEQLLKSFELVLEQEETLWFQKSREKFIELGDRNTTFFHTSTIIRRRRNRIETLKDGDNRWVTDKVELEKMALEYYKRLYSLEDVSEVRAMLPTGGFTQLTSAEQNELLKPFAPEEVVSAVKGMGRFKAPGPDGYQPVFYQQCWDIVGESVTRFVLEFFVSGNLPASTNDALLVLIAKVDKPERITQFRPVSLCNVLFKIITKMMVNRLKNVISKLIGPAQSSFIPGRLSIDNIVLVQEAVHSLRRKKGRKGWMLLKLDLEKAYDRIRWDFLQETLEAAGLAEGWTSRIMAGVKDPSMSILWNGEKTESFSPARGLRQGDPLSPYLFVLCLERLCHLIEASVGRGDWKPISISRGGPKLSHVCFADDLILFAEASVSQIRVIRRVLERFCEASGQKVSLEKSKIFFSNNVSRDMERLISGESGIGCTRELGKYLGMPILQKRMNKETFSEVLERVSSRLAGWKSRSLSLAGRITLTKAVLSSIPVHVMSAILLPASTLERLDKLSRSFLWGSTMEKRNQHLLSWKKVCKPKAEGGLGLRPARDMNRALVAKVGWRLLRDKNSLWARVLRSKYKVGEVHDPSWLKPKSSWSSTWRSMGVGLREVVSRGIGWVPGDGKTIRFWTDRWLLEEPLLDFSLGSLPEDEKAKTAEKYWILGSGWDMARLSIYLPENITRRLFSVVLNDFSGMRDELSWKGNPDGQFSVRSAYGLSKPEVEDRPCMERFYKRLWGLVVPERVRVFIWLATHQVIMTNVERVRRHLGESAICPVCNGAEESIVHVLRDCPAMSGLWRRLVPQRRQISFFSKTLLEWVFDNTDPAMENWPTVFCMAVWWAWKWRCRDVFGERGLARDRLKFIKDTAEEVRRAHAVTLSGAPTQARVERLIRWLPPSEGWVKVTTDGASRGNPGLAAAGGAMRDADGAWVGGFAVHLGSCSAPLAELWGAYYGLLIAWDKGFRRVELDLDSELVVGFLQSGISNAHPLAFLVRLCHGFFTRDWIVRINHVYREANRLADGLANYAFTLPLGLHLFEMCPEAVHFILLEDAGGTAIPRTVRM</sequence>
<organism evidence="5 6">
    <name type="scientific">Arabidopsis thaliana x Arabidopsis arenosa</name>
    <dbReference type="NCBI Taxonomy" id="1240361"/>
    <lineage>
        <taxon>Eukaryota</taxon>
        <taxon>Viridiplantae</taxon>
        <taxon>Streptophyta</taxon>
        <taxon>Embryophyta</taxon>
        <taxon>Tracheophyta</taxon>
        <taxon>Spermatophyta</taxon>
        <taxon>Magnoliopsida</taxon>
        <taxon>eudicotyledons</taxon>
        <taxon>Gunneridae</taxon>
        <taxon>Pentapetalae</taxon>
        <taxon>rosids</taxon>
        <taxon>malvids</taxon>
        <taxon>Brassicales</taxon>
        <taxon>Brassicaceae</taxon>
        <taxon>Camelineae</taxon>
        <taxon>Arabidopsis</taxon>
    </lineage>
</organism>
<protein>
    <submittedName>
        <fullName evidence="5">Reverse transcriptase domain</fullName>
    </submittedName>
</protein>
<feature type="compositionally biased region" description="Basic and acidic residues" evidence="2">
    <location>
        <begin position="13"/>
        <end position="27"/>
    </location>
</feature>
<dbReference type="PROSITE" id="PS50878">
    <property type="entry name" value="RT_POL"/>
    <property type="match status" value="1"/>
</dbReference>
<dbReference type="Pfam" id="PF00078">
    <property type="entry name" value="RVT_1"/>
    <property type="match status" value="1"/>
</dbReference>
<feature type="domain" description="RNase H type-1" evidence="4">
    <location>
        <begin position="1672"/>
        <end position="1802"/>
    </location>
</feature>
<dbReference type="CDD" id="cd06222">
    <property type="entry name" value="RNase_H_like"/>
    <property type="match status" value="1"/>
</dbReference>
<evidence type="ECO:0000313" key="5">
    <source>
        <dbReference type="EMBL" id="KAG7568997.1"/>
    </source>
</evidence>
<dbReference type="Pfam" id="PF13966">
    <property type="entry name" value="zf-RVT"/>
    <property type="match status" value="1"/>
</dbReference>
<keyword evidence="6" id="KW-1185">Reference proteome</keyword>
<name>A0A8T2A613_9BRAS</name>
<evidence type="ECO:0000313" key="6">
    <source>
        <dbReference type="Proteomes" id="UP000694240"/>
    </source>
</evidence>
<evidence type="ECO:0000256" key="1">
    <source>
        <dbReference type="SAM" id="Coils"/>
    </source>
</evidence>
<keyword evidence="1" id="KW-0175">Coiled coil</keyword>
<gene>
    <name evidence="5" type="ORF">ISN45_Aa04g017620</name>
</gene>
<dbReference type="PANTHER" id="PTHR33116">
    <property type="entry name" value="REVERSE TRANSCRIPTASE ZINC-BINDING DOMAIN-CONTAINING PROTEIN-RELATED-RELATED"/>
    <property type="match status" value="1"/>
</dbReference>
<dbReference type="GO" id="GO:0004523">
    <property type="term" value="F:RNA-DNA hybrid ribonuclease activity"/>
    <property type="evidence" value="ECO:0007669"/>
    <property type="project" value="InterPro"/>
</dbReference>
<feature type="region of interest" description="Disordered" evidence="2">
    <location>
        <begin position="460"/>
        <end position="479"/>
    </location>
</feature>
<feature type="domain" description="Reverse transcriptase" evidence="3">
    <location>
        <begin position="942"/>
        <end position="1223"/>
    </location>
</feature>
<feature type="coiled-coil region" evidence="1">
    <location>
        <begin position="760"/>
        <end position="803"/>
    </location>
</feature>
<reference evidence="5 6" key="1">
    <citation type="submission" date="2020-12" db="EMBL/GenBank/DDBJ databases">
        <title>Concerted genomic and epigenomic changes stabilize Arabidopsis allopolyploids.</title>
        <authorList>
            <person name="Chen Z."/>
        </authorList>
    </citation>
    <scope>NUCLEOTIDE SEQUENCE [LARGE SCALE GENOMIC DNA]</scope>
    <source>
        <strain evidence="5">Allo738</strain>
        <tissue evidence="5">Leaf</tissue>
    </source>
</reference>
<dbReference type="Pfam" id="PF14111">
    <property type="entry name" value="DUF4283"/>
    <property type="match status" value="1"/>
</dbReference>
<dbReference type="EMBL" id="JAEFBK010000009">
    <property type="protein sequence ID" value="KAG7568997.1"/>
    <property type="molecule type" value="Genomic_DNA"/>
</dbReference>
<comment type="caution">
    <text evidence="5">The sequence shown here is derived from an EMBL/GenBank/DDBJ whole genome shotgun (WGS) entry which is preliminary data.</text>
</comment>
<dbReference type="GO" id="GO:0003676">
    <property type="term" value="F:nucleic acid binding"/>
    <property type="evidence" value="ECO:0007669"/>
    <property type="project" value="InterPro"/>
</dbReference>
<evidence type="ECO:0000256" key="2">
    <source>
        <dbReference type="SAM" id="MobiDB-lite"/>
    </source>
</evidence>
<dbReference type="InterPro" id="IPR002156">
    <property type="entry name" value="RNaseH_domain"/>
</dbReference>
<dbReference type="InterPro" id="IPR044730">
    <property type="entry name" value="RNase_H-like_dom_plant"/>
</dbReference>
<feature type="compositionally biased region" description="Basic and acidic residues" evidence="2">
    <location>
        <begin position="401"/>
        <end position="415"/>
    </location>
</feature>
<dbReference type="PANTHER" id="PTHR33116:SF86">
    <property type="entry name" value="REVERSE TRANSCRIPTASE DOMAIN-CONTAINING PROTEIN"/>
    <property type="match status" value="1"/>
</dbReference>
<feature type="region of interest" description="Disordered" evidence="2">
    <location>
        <begin position="365"/>
        <end position="437"/>
    </location>
</feature>
<feature type="region of interest" description="Disordered" evidence="2">
    <location>
        <begin position="1"/>
        <end position="35"/>
    </location>
</feature>
<proteinExistence type="predicted"/>
<dbReference type="GO" id="GO:0003964">
    <property type="term" value="F:RNA-directed DNA polymerase activity"/>
    <property type="evidence" value="ECO:0007669"/>
    <property type="project" value="UniProtKB-KW"/>
</dbReference>
<dbReference type="InterPro" id="IPR005135">
    <property type="entry name" value="Endo/exonuclease/phosphatase"/>
</dbReference>
<dbReference type="Proteomes" id="UP000694240">
    <property type="component" value="Chromosome 9"/>
</dbReference>
<dbReference type="Pfam" id="PF13456">
    <property type="entry name" value="RVT_3"/>
    <property type="match status" value="1"/>
</dbReference>
<evidence type="ECO:0000259" key="4">
    <source>
        <dbReference type="PROSITE" id="PS50879"/>
    </source>
</evidence>
<dbReference type="InterPro" id="IPR025558">
    <property type="entry name" value="DUF4283"/>
</dbReference>
<evidence type="ECO:0000259" key="3">
    <source>
        <dbReference type="PROSITE" id="PS50878"/>
    </source>
</evidence>
<keyword evidence="5" id="KW-0548">Nucleotidyltransferase</keyword>
<dbReference type="CDD" id="cd01650">
    <property type="entry name" value="RT_nLTR_like"/>
    <property type="match status" value="1"/>
</dbReference>
<dbReference type="InterPro" id="IPR026960">
    <property type="entry name" value="RVT-Znf"/>
</dbReference>
<accession>A0A8T2A613</accession>
<keyword evidence="5" id="KW-0695">RNA-directed DNA polymerase</keyword>
<dbReference type="InterPro" id="IPR000477">
    <property type="entry name" value="RT_dom"/>
</dbReference>
<keyword evidence="5" id="KW-0808">Transferase</keyword>
<dbReference type="Pfam" id="PF03372">
    <property type="entry name" value="Exo_endo_phos"/>
    <property type="match status" value="1"/>
</dbReference>